<dbReference type="PANTHER" id="PTHR47562:SF2">
    <property type="entry name" value="CARBOXYMETHYLENEBUTENOLIDASE-RELATED"/>
    <property type="match status" value="1"/>
</dbReference>
<feature type="domain" description="Dienelactone hydrolase" evidence="1">
    <location>
        <begin position="43"/>
        <end position="271"/>
    </location>
</feature>
<dbReference type="Proteomes" id="UP001161017">
    <property type="component" value="Unassembled WGS sequence"/>
</dbReference>
<evidence type="ECO:0000313" key="2">
    <source>
        <dbReference type="EMBL" id="MDI1487988.1"/>
    </source>
</evidence>
<dbReference type="InterPro" id="IPR002925">
    <property type="entry name" value="Dienelactn_hydro"/>
</dbReference>
<organism evidence="2 3">
    <name type="scientific">Ramalina farinacea</name>
    <dbReference type="NCBI Taxonomy" id="258253"/>
    <lineage>
        <taxon>Eukaryota</taxon>
        <taxon>Fungi</taxon>
        <taxon>Dikarya</taxon>
        <taxon>Ascomycota</taxon>
        <taxon>Pezizomycotina</taxon>
        <taxon>Lecanoromycetes</taxon>
        <taxon>OSLEUM clade</taxon>
        <taxon>Lecanoromycetidae</taxon>
        <taxon>Lecanorales</taxon>
        <taxon>Lecanorineae</taxon>
        <taxon>Ramalinaceae</taxon>
        <taxon>Ramalina</taxon>
    </lineage>
</organism>
<dbReference type="SUPFAM" id="SSF53474">
    <property type="entry name" value="alpha/beta-Hydrolases"/>
    <property type="match status" value="1"/>
</dbReference>
<gene>
    <name evidence="2" type="ORF">OHK93_007262</name>
</gene>
<accession>A0AA43QNJ7</accession>
<dbReference type="AlphaFoldDB" id="A0AA43QNJ7"/>
<protein>
    <recommendedName>
        <fullName evidence="1">Dienelactone hydrolase domain-containing protein</fullName>
    </recommendedName>
</protein>
<keyword evidence="3" id="KW-1185">Reference proteome</keyword>
<evidence type="ECO:0000259" key="1">
    <source>
        <dbReference type="Pfam" id="PF01738"/>
    </source>
</evidence>
<dbReference type="Gene3D" id="3.40.50.1820">
    <property type="entry name" value="alpha/beta hydrolase"/>
    <property type="match status" value="1"/>
</dbReference>
<comment type="caution">
    <text evidence="2">The sequence shown here is derived from an EMBL/GenBank/DDBJ whole genome shotgun (WGS) entry which is preliminary data.</text>
</comment>
<dbReference type="Pfam" id="PF01738">
    <property type="entry name" value="DLH"/>
    <property type="match status" value="1"/>
</dbReference>
<evidence type="ECO:0000313" key="3">
    <source>
        <dbReference type="Proteomes" id="UP001161017"/>
    </source>
</evidence>
<reference evidence="2" key="1">
    <citation type="journal article" date="2023" name="Genome Biol. Evol.">
        <title>First Whole Genome Sequence and Flow Cytometry Genome Size Data for the Lichen-Forming Fungus Ramalina farinacea (Ascomycota).</title>
        <authorList>
            <person name="Llewellyn T."/>
            <person name="Mian S."/>
            <person name="Hill R."/>
            <person name="Leitch I.J."/>
            <person name="Gaya E."/>
        </authorList>
    </citation>
    <scope>NUCLEOTIDE SEQUENCE</scope>
    <source>
        <strain evidence="2">LIQ254RAFAR</strain>
    </source>
</reference>
<dbReference type="InterPro" id="IPR029058">
    <property type="entry name" value="AB_hydrolase_fold"/>
</dbReference>
<dbReference type="EMBL" id="JAPUFD010000006">
    <property type="protein sequence ID" value="MDI1487988.1"/>
    <property type="molecule type" value="Genomic_DNA"/>
</dbReference>
<dbReference type="GO" id="GO:0016787">
    <property type="term" value="F:hydrolase activity"/>
    <property type="evidence" value="ECO:0007669"/>
    <property type="project" value="InterPro"/>
</dbReference>
<name>A0AA43QNJ7_9LECA</name>
<proteinExistence type="predicted"/>
<sequence>MLIKESHIDVPTKADGEGNMRKAPANLIPNEGIFLHHPTIPSHPRARFPGVVLFSEIYQVTGPVARLARQIAGRGYIVAALSSYHEFTGPEALSYDNAGTDAGNKYKKQKTLGGYDEDAKLTVDALIEQKTCNGMIGAAGMCLGGHLALRCCVTESSRVKAGMCWFATDLQYPSSSSERRGTLGKGGDDTLQRVGECGGEVIMVHGKLDNHVPPAARDLIRRRMHEEGVNFSWYEIAGAQHAFIRDELSKGRYDPPVADITFEMMMELFGRTLRSHLGERDDGKVKVEDVC</sequence>
<dbReference type="PANTHER" id="PTHR47562">
    <property type="match status" value="1"/>
</dbReference>